<keyword evidence="11" id="KW-1185">Reference proteome</keyword>
<evidence type="ECO:0000256" key="3">
    <source>
        <dbReference type="ARBA" id="ARBA00022840"/>
    </source>
</evidence>
<dbReference type="Gene3D" id="1.10.10.60">
    <property type="entry name" value="Homeodomain-like"/>
    <property type="match status" value="1"/>
</dbReference>
<dbReference type="Gene3D" id="3.40.50.300">
    <property type="entry name" value="P-loop containing nucleotide triphosphate hydrolases"/>
    <property type="match status" value="1"/>
</dbReference>
<keyword evidence="5" id="KW-0805">Transcription regulation</keyword>
<evidence type="ECO:0000313" key="11">
    <source>
        <dbReference type="Proteomes" id="UP000185678"/>
    </source>
</evidence>
<dbReference type="Pfam" id="PF00072">
    <property type="entry name" value="Response_reg"/>
    <property type="match status" value="1"/>
</dbReference>
<dbReference type="PANTHER" id="PTHR32071:SF57">
    <property type="entry name" value="C4-DICARBOXYLATE TRANSPORT TRANSCRIPTIONAL REGULATORY PROTEIN DCTD"/>
    <property type="match status" value="1"/>
</dbReference>
<dbReference type="InterPro" id="IPR011006">
    <property type="entry name" value="CheY-like_superfamily"/>
</dbReference>
<feature type="domain" description="Response regulatory" evidence="9">
    <location>
        <begin position="8"/>
        <end position="122"/>
    </location>
</feature>
<evidence type="ECO:0000256" key="7">
    <source>
        <dbReference type="PROSITE-ProRule" id="PRU00169"/>
    </source>
</evidence>
<dbReference type="InterPro" id="IPR027417">
    <property type="entry name" value="P-loop_NTPase"/>
</dbReference>
<dbReference type="EMBL" id="FTOA01000003">
    <property type="protein sequence ID" value="SIS68214.1"/>
    <property type="molecule type" value="Genomic_DNA"/>
</dbReference>
<dbReference type="Pfam" id="PF25601">
    <property type="entry name" value="AAA_lid_14"/>
    <property type="match status" value="1"/>
</dbReference>
<dbReference type="CDD" id="cd00009">
    <property type="entry name" value="AAA"/>
    <property type="match status" value="1"/>
</dbReference>
<dbReference type="Gene3D" id="1.10.8.60">
    <property type="match status" value="1"/>
</dbReference>
<keyword evidence="6" id="KW-0804">Transcription</keyword>
<feature type="modified residue" description="4-aspartylphosphate" evidence="7">
    <location>
        <position position="57"/>
    </location>
</feature>
<dbReference type="InterPro" id="IPR009057">
    <property type="entry name" value="Homeodomain-like_sf"/>
</dbReference>
<dbReference type="FunFam" id="3.40.50.2300:FF:000018">
    <property type="entry name" value="DNA-binding transcriptional regulator NtrC"/>
    <property type="match status" value="1"/>
</dbReference>
<evidence type="ECO:0000256" key="5">
    <source>
        <dbReference type="ARBA" id="ARBA00023015"/>
    </source>
</evidence>
<dbReference type="GO" id="GO:0006355">
    <property type="term" value="P:regulation of DNA-templated transcription"/>
    <property type="evidence" value="ECO:0007669"/>
    <property type="project" value="InterPro"/>
</dbReference>
<evidence type="ECO:0000313" key="10">
    <source>
        <dbReference type="EMBL" id="SIS68214.1"/>
    </source>
</evidence>
<protein>
    <submittedName>
        <fullName evidence="10">Two component, sigma54 specific, transcriptional regulator, Fis family</fullName>
    </submittedName>
</protein>
<dbReference type="OrthoDB" id="9770562at2"/>
<keyword evidence="4" id="KW-0902">Two-component regulatory system</keyword>
<evidence type="ECO:0000256" key="6">
    <source>
        <dbReference type="ARBA" id="ARBA00023163"/>
    </source>
</evidence>
<dbReference type="InterPro" id="IPR001789">
    <property type="entry name" value="Sig_transdc_resp-reg_receiver"/>
</dbReference>
<dbReference type="Proteomes" id="UP000185678">
    <property type="component" value="Unassembled WGS sequence"/>
</dbReference>
<dbReference type="PROSITE" id="PS50110">
    <property type="entry name" value="RESPONSE_REGULATORY"/>
    <property type="match status" value="1"/>
</dbReference>
<dbReference type="PANTHER" id="PTHR32071">
    <property type="entry name" value="TRANSCRIPTIONAL REGULATORY PROTEIN"/>
    <property type="match status" value="1"/>
</dbReference>
<dbReference type="RefSeq" id="WP_076399733.1">
    <property type="nucleotide sequence ID" value="NZ_FTOA01000003.1"/>
</dbReference>
<keyword evidence="1 7" id="KW-0597">Phosphoprotein</keyword>
<dbReference type="SUPFAM" id="SSF46689">
    <property type="entry name" value="Homeodomain-like"/>
    <property type="match status" value="1"/>
</dbReference>
<dbReference type="SUPFAM" id="SSF52172">
    <property type="entry name" value="CheY-like"/>
    <property type="match status" value="1"/>
</dbReference>
<dbReference type="AlphaFoldDB" id="A0A1N7L328"/>
<organism evidence="10 11">
    <name type="scientific">Insolitispirillum peregrinum</name>
    <dbReference type="NCBI Taxonomy" id="80876"/>
    <lineage>
        <taxon>Bacteria</taxon>
        <taxon>Pseudomonadati</taxon>
        <taxon>Pseudomonadota</taxon>
        <taxon>Alphaproteobacteria</taxon>
        <taxon>Rhodospirillales</taxon>
        <taxon>Novispirillaceae</taxon>
        <taxon>Insolitispirillum</taxon>
    </lineage>
</organism>
<dbReference type="SUPFAM" id="SSF52540">
    <property type="entry name" value="P-loop containing nucleoside triphosphate hydrolases"/>
    <property type="match status" value="1"/>
</dbReference>
<dbReference type="PROSITE" id="PS00675">
    <property type="entry name" value="SIGMA54_INTERACT_1"/>
    <property type="match status" value="1"/>
</dbReference>
<dbReference type="Pfam" id="PF02954">
    <property type="entry name" value="HTH_8"/>
    <property type="match status" value="1"/>
</dbReference>
<accession>A0A1N7L328</accession>
<keyword evidence="3" id="KW-0067">ATP-binding</keyword>
<dbReference type="InterPro" id="IPR058031">
    <property type="entry name" value="AAA_lid_NorR"/>
</dbReference>
<gene>
    <name evidence="10" type="ORF">SAMN05421779_10378</name>
</gene>
<feature type="domain" description="Sigma-54 factor interaction" evidence="8">
    <location>
        <begin position="147"/>
        <end position="366"/>
    </location>
</feature>
<dbReference type="SMART" id="SM00448">
    <property type="entry name" value="REC"/>
    <property type="match status" value="1"/>
</dbReference>
<dbReference type="SMART" id="SM00382">
    <property type="entry name" value="AAA"/>
    <property type="match status" value="1"/>
</dbReference>
<dbReference type="GO" id="GO:0000160">
    <property type="term" value="P:phosphorelay signal transduction system"/>
    <property type="evidence" value="ECO:0007669"/>
    <property type="project" value="UniProtKB-KW"/>
</dbReference>
<evidence type="ECO:0000256" key="4">
    <source>
        <dbReference type="ARBA" id="ARBA00023012"/>
    </source>
</evidence>
<dbReference type="GO" id="GO:0005524">
    <property type="term" value="F:ATP binding"/>
    <property type="evidence" value="ECO:0007669"/>
    <property type="project" value="UniProtKB-KW"/>
</dbReference>
<sequence>MMTPESLRILLVEDDVAFSAALMDSFAIAELEVELHADGQSALSSITASPPAVVITDVRMPRLDGNDLLDAVQAVDPEVPVIMMTGHGDIAMAVSALKRGAYDFIEKPFVTEYLIASVRRALETRRLVLENRRLRQMAAENEGHFPLLGQTAVMTRVRDTVRQVAGADVDVLLEGETGTGKELVAHLLHRWSRRQRRSFVTIDCAALPEGQADELLFGGRIRRGRLAEAHRGTLFLDGVEHLSPTLQGRLLRAIEEREVVSPSGETTVLDVRVVASATQDVQRAVAEGRLRADFVYRLGTVKIHLPPLRERRADVGLLFSYFLDEASRQHGVPRPAIGAEVEARLLTDDWPGNVRELRNFATQLALGLVRDPIAAAQGLGLSEQMDIFEAGVLRKMLEQCDGDAGRAADALHLPRRSLYARLQKHGIVPRSYRGRE</sequence>
<dbReference type="InterPro" id="IPR002078">
    <property type="entry name" value="Sigma_54_int"/>
</dbReference>
<dbReference type="PROSITE" id="PS00688">
    <property type="entry name" value="SIGMA54_INTERACT_3"/>
    <property type="match status" value="1"/>
</dbReference>
<dbReference type="InterPro" id="IPR003593">
    <property type="entry name" value="AAA+_ATPase"/>
</dbReference>
<keyword evidence="2" id="KW-0547">Nucleotide-binding</keyword>
<evidence type="ECO:0000259" key="8">
    <source>
        <dbReference type="PROSITE" id="PS50045"/>
    </source>
</evidence>
<reference evidence="10 11" key="1">
    <citation type="submission" date="2017-01" db="EMBL/GenBank/DDBJ databases">
        <authorList>
            <person name="Mah S.A."/>
            <person name="Swanson W.J."/>
            <person name="Moy G.W."/>
            <person name="Vacquier V.D."/>
        </authorList>
    </citation>
    <scope>NUCLEOTIDE SEQUENCE [LARGE SCALE GENOMIC DNA]</scope>
    <source>
        <strain evidence="10 11">DSM 11589</strain>
    </source>
</reference>
<dbReference type="GO" id="GO:0043565">
    <property type="term" value="F:sequence-specific DNA binding"/>
    <property type="evidence" value="ECO:0007669"/>
    <property type="project" value="InterPro"/>
</dbReference>
<evidence type="ECO:0000256" key="1">
    <source>
        <dbReference type="ARBA" id="ARBA00022553"/>
    </source>
</evidence>
<dbReference type="InterPro" id="IPR025944">
    <property type="entry name" value="Sigma_54_int_dom_CS"/>
</dbReference>
<proteinExistence type="predicted"/>
<dbReference type="InterPro" id="IPR025662">
    <property type="entry name" value="Sigma_54_int_dom_ATP-bd_1"/>
</dbReference>
<dbReference type="STRING" id="80876.SAMN05421779_10378"/>
<evidence type="ECO:0000256" key="2">
    <source>
        <dbReference type="ARBA" id="ARBA00022741"/>
    </source>
</evidence>
<evidence type="ECO:0000259" key="9">
    <source>
        <dbReference type="PROSITE" id="PS50110"/>
    </source>
</evidence>
<dbReference type="Pfam" id="PF00158">
    <property type="entry name" value="Sigma54_activat"/>
    <property type="match status" value="1"/>
</dbReference>
<dbReference type="InterPro" id="IPR002197">
    <property type="entry name" value="HTH_Fis"/>
</dbReference>
<dbReference type="PROSITE" id="PS50045">
    <property type="entry name" value="SIGMA54_INTERACT_4"/>
    <property type="match status" value="1"/>
</dbReference>
<name>A0A1N7L328_9PROT</name>
<dbReference type="Gene3D" id="3.40.50.2300">
    <property type="match status" value="1"/>
</dbReference>